<organism evidence="2 3">
    <name type="scientific">Paenibacillus tyrfis</name>
    <dbReference type="NCBI Taxonomy" id="1501230"/>
    <lineage>
        <taxon>Bacteria</taxon>
        <taxon>Bacillati</taxon>
        <taxon>Bacillota</taxon>
        <taxon>Bacilli</taxon>
        <taxon>Bacillales</taxon>
        <taxon>Paenibacillaceae</taxon>
        <taxon>Paenibacillus</taxon>
    </lineage>
</organism>
<gene>
    <name evidence="2" type="ORF">ET33_32055</name>
</gene>
<feature type="region of interest" description="Disordered" evidence="1">
    <location>
        <begin position="47"/>
        <end position="100"/>
    </location>
</feature>
<keyword evidence="3" id="KW-1185">Reference proteome</keyword>
<comment type="caution">
    <text evidence="2">The sequence shown here is derived from an EMBL/GenBank/DDBJ whole genome shotgun (WGS) entry which is preliminary data.</text>
</comment>
<accession>A0A081P712</accession>
<dbReference type="AlphaFoldDB" id="A0A081P712"/>
<name>A0A081P712_9BACL</name>
<feature type="compositionally biased region" description="Basic and acidic residues" evidence="1">
    <location>
        <begin position="70"/>
        <end position="80"/>
    </location>
</feature>
<evidence type="ECO:0000256" key="1">
    <source>
        <dbReference type="SAM" id="MobiDB-lite"/>
    </source>
</evidence>
<evidence type="ECO:0000313" key="2">
    <source>
        <dbReference type="EMBL" id="KEQ26485.1"/>
    </source>
</evidence>
<reference evidence="2 3" key="1">
    <citation type="submission" date="2014-06" db="EMBL/GenBank/DDBJ databases">
        <title>Draft genome sequence of Paenibacillus sp. MSt1.</title>
        <authorList>
            <person name="Aw Y.K."/>
            <person name="Ong K.S."/>
            <person name="Gan H.M."/>
            <person name="Lee S.M."/>
        </authorList>
    </citation>
    <scope>NUCLEOTIDE SEQUENCE [LARGE SCALE GENOMIC DNA]</scope>
    <source>
        <strain evidence="2 3">MSt1</strain>
    </source>
</reference>
<sequence length="140" mass="15319">MDVLLRAAANAEAATIKRKGQQSTLKNASKWMMVVSILSIVTACEGRIDPQTPRGNEVGTTTVATNAADLKTDAKEKESKTSQSDNASPTDHKMLACQKELEEQGQFSEYEGSVDYKSGPRIFPLLHFIMTKKSIEANEL</sequence>
<feature type="compositionally biased region" description="Basic and acidic residues" evidence="1">
    <location>
        <begin position="90"/>
        <end position="100"/>
    </location>
</feature>
<proteinExistence type="predicted"/>
<dbReference type="EMBL" id="JNVM01000006">
    <property type="protein sequence ID" value="KEQ26485.1"/>
    <property type="molecule type" value="Genomic_DNA"/>
</dbReference>
<protein>
    <submittedName>
        <fullName evidence="2">Uncharacterized protein</fullName>
    </submittedName>
</protein>
<dbReference type="Proteomes" id="UP000028123">
    <property type="component" value="Unassembled WGS sequence"/>
</dbReference>
<evidence type="ECO:0000313" key="3">
    <source>
        <dbReference type="Proteomes" id="UP000028123"/>
    </source>
</evidence>